<organism evidence="1 2">
    <name type="scientific">Solibaculum intestinale</name>
    <dbReference type="NCBI Taxonomy" id="3133165"/>
    <lineage>
        <taxon>Bacteria</taxon>
        <taxon>Bacillati</taxon>
        <taxon>Bacillota</taxon>
        <taxon>Clostridia</taxon>
        <taxon>Eubacteriales</taxon>
        <taxon>Oscillospiraceae</taxon>
        <taxon>Solibaculum</taxon>
    </lineage>
</organism>
<gene>
    <name evidence="1" type="ORF">WMO26_06105</name>
</gene>
<dbReference type="Proteomes" id="UP001489509">
    <property type="component" value="Unassembled WGS sequence"/>
</dbReference>
<dbReference type="EMBL" id="JBBMFD010000007">
    <property type="protein sequence ID" value="MEQ2440398.1"/>
    <property type="molecule type" value="Genomic_DNA"/>
</dbReference>
<dbReference type="RefSeq" id="WP_349218936.1">
    <property type="nucleotide sequence ID" value="NZ_JBBMFD010000007.1"/>
</dbReference>
<protein>
    <submittedName>
        <fullName evidence="1">DUF2284 domain-containing protein</fullName>
    </submittedName>
</protein>
<dbReference type="InterPro" id="IPR019271">
    <property type="entry name" value="DUF2284_metal-binding"/>
</dbReference>
<comment type="caution">
    <text evidence="1">The sequence shown here is derived from an EMBL/GenBank/DDBJ whole genome shotgun (WGS) entry which is preliminary data.</text>
</comment>
<proteinExistence type="predicted"/>
<accession>A0ABV1E2X7</accession>
<reference evidence="1 2" key="1">
    <citation type="submission" date="2024-03" db="EMBL/GenBank/DDBJ databases">
        <title>Human intestinal bacterial collection.</title>
        <authorList>
            <person name="Pauvert C."/>
            <person name="Hitch T.C.A."/>
            <person name="Clavel T."/>
        </authorList>
    </citation>
    <scope>NUCLEOTIDE SEQUENCE [LARGE SCALE GENOMIC DNA]</scope>
    <source>
        <strain evidence="1 2">CLA-JM-H44</strain>
    </source>
</reference>
<evidence type="ECO:0000313" key="2">
    <source>
        <dbReference type="Proteomes" id="UP001489509"/>
    </source>
</evidence>
<dbReference type="Pfam" id="PF10050">
    <property type="entry name" value="DUF2284"/>
    <property type="match status" value="1"/>
</dbReference>
<evidence type="ECO:0000313" key="1">
    <source>
        <dbReference type="EMBL" id="MEQ2440398.1"/>
    </source>
</evidence>
<name>A0ABV1E2X7_9FIRM</name>
<keyword evidence="2" id="KW-1185">Reference proteome</keyword>
<sequence length="180" mass="19645">MDEQELCKKAMELGATGAGVISLAEVTPDPQFRDLCALNYCGRYQKSWTCPPGCGSLDQCAARLREYARAVVVQLIHPLEDSLDVDGMNEGQQAFDRLMRNMQTLMMRECPGALLLGAGSCTLCEACTYPDAPCRHPQLAIPSVESYGLDVQALTAQAGLPCSWSEPKVYFCGLICIKEE</sequence>